<dbReference type="Pfam" id="PF13439">
    <property type="entry name" value="Glyco_transf_4"/>
    <property type="match status" value="1"/>
</dbReference>
<reference evidence="3 4" key="1">
    <citation type="submission" date="2017-11" db="EMBL/GenBank/DDBJ databases">
        <title>Revised Sequence and Annotation of the Rhodobaca barguzinensis strain alga05 Genome.</title>
        <authorList>
            <person name="Kopejtka K."/>
            <person name="Tomasch J.M."/>
            <person name="Bunk B."/>
            <person name="Koblizek M."/>
        </authorList>
    </citation>
    <scope>NUCLEOTIDE SEQUENCE [LARGE SCALE GENOMIC DNA]</scope>
    <source>
        <strain evidence="4">alga05</strain>
    </source>
</reference>
<dbReference type="AlphaFoldDB" id="A0A2K8KBZ6"/>
<dbReference type="KEGG" id="rbg:BG454_15035"/>
<dbReference type="InterPro" id="IPR050194">
    <property type="entry name" value="Glycosyltransferase_grp1"/>
</dbReference>
<dbReference type="PANTHER" id="PTHR45947">
    <property type="entry name" value="SULFOQUINOVOSYL TRANSFERASE SQD2"/>
    <property type="match status" value="1"/>
</dbReference>
<proteinExistence type="predicted"/>
<dbReference type="Pfam" id="PF00534">
    <property type="entry name" value="Glycos_transf_1"/>
    <property type="match status" value="1"/>
</dbReference>
<feature type="domain" description="Glycosyl transferase family 1" evidence="1">
    <location>
        <begin position="187"/>
        <end position="341"/>
    </location>
</feature>
<dbReference type="RefSeq" id="WP_071481428.1">
    <property type="nucleotide sequence ID" value="NZ_CP024899.1"/>
</dbReference>
<dbReference type="EMBL" id="CP024899">
    <property type="protein sequence ID" value="ATX66971.1"/>
    <property type="molecule type" value="Genomic_DNA"/>
</dbReference>
<keyword evidence="4" id="KW-1185">Reference proteome</keyword>
<dbReference type="Gene3D" id="3.40.50.2000">
    <property type="entry name" value="Glycogen Phosphorylase B"/>
    <property type="match status" value="2"/>
</dbReference>
<dbReference type="Proteomes" id="UP000228948">
    <property type="component" value="Chromosome"/>
</dbReference>
<protein>
    <submittedName>
        <fullName evidence="3">Glycosyltransferase</fullName>
    </submittedName>
</protein>
<gene>
    <name evidence="3" type="ORF">BG454_15035</name>
</gene>
<dbReference type="OrthoDB" id="9790710at2"/>
<keyword evidence="3" id="KW-0808">Transferase</keyword>
<dbReference type="GO" id="GO:0016757">
    <property type="term" value="F:glycosyltransferase activity"/>
    <property type="evidence" value="ECO:0007669"/>
    <property type="project" value="InterPro"/>
</dbReference>
<sequence length="358" mass="39392">MGHKKSPRIVIYVRAISGGAGKNAVKYANILAEHGNDVILTCGHAPSLNQYIPDPSVQLEVFGTKRNLSAVAPLRRILAQHDPDICLVVDASNLPAMLLSLSACPSRPKLILREALSTWERTQMRGLFMRKFKWLVHKFGYRQCDLVIALTQQMVTELRRHWGVPENRIALIPNGVSVEKHPDPVCNREANRIVCVARLEEQKDIATLLRAFAILRQDITCKLSIAGTGRLEKDLKNLSGALGIAQDVDFLGHVDDTETLYAAAHLAVLPSLWEGFPNVVIEALAQGTPVVATRIPGAVEILENSGAGLLCKIGDPHDLAGKILQALSQDWDRAAIHNRAYLFSNEKLEERVLKAVKA</sequence>
<evidence type="ECO:0000259" key="1">
    <source>
        <dbReference type="Pfam" id="PF00534"/>
    </source>
</evidence>
<organism evidence="3 4">
    <name type="scientific">Roseinatronobacter bogoriensis subsp. barguzinensis</name>
    <dbReference type="NCBI Taxonomy" id="441209"/>
    <lineage>
        <taxon>Bacteria</taxon>
        <taxon>Pseudomonadati</taxon>
        <taxon>Pseudomonadota</taxon>
        <taxon>Alphaproteobacteria</taxon>
        <taxon>Rhodobacterales</taxon>
        <taxon>Paracoccaceae</taxon>
        <taxon>Roseinatronobacter</taxon>
    </lineage>
</organism>
<dbReference type="CDD" id="cd03811">
    <property type="entry name" value="GT4_GT28_WabH-like"/>
    <property type="match status" value="1"/>
</dbReference>
<dbReference type="SUPFAM" id="SSF53756">
    <property type="entry name" value="UDP-Glycosyltransferase/glycogen phosphorylase"/>
    <property type="match status" value="1"/>
</dbReference>
<evidence type="ECO:0000259" key="2">
    <source>
        <dbReference type="Pfam" id="PF13439"/>
    </source>
</evidence>
<dbReference type="STRING" id="441209.GCA_001870665_02790"/>
<evidence type="ECO:0000313" key="4">
    <source>
        <dbReference type="Proteomes" id="UP000228948"/>
    </source>
</evidence>
<feature type="domain" description="Glycosyltransferase subfamily 4-like N-terminal" evidence="2">
    <location>
        <begin position="18"/>
        <end position="179"/>
    </location>
</feature>
<dbReference type="InterPro" id="IPR001296">
    <property type="entry name" value="Glyco_trans_1"/>
</dbReference>
<dbReference type="PANTHER" id="PTHR45947:SF3">
    <property type="entry name" value="SULFOQUINOVOSYL TRANSFERASE SQD2"/>
    <property type="match status" value="1"/>
</dbReference>
<accession>A0A2K8KBZ6</accession>
<dbReference type="InterPro" id="IPR028098">
    <property type="entry name" value="Glyco_trans_4-like_N"/>
</dbReference>
<evidence type="ECO:0000313" key="3">
    <source>
        <dbReference type="EMBL" id="ATX66971.1"/>
    </source>
</evidence>
<name>A0A2K8KBZ6_9RHOB</name>